<evidence type="ECO:0000256" key="3">
    <source>
        <dbReference type="PROSITE-ProRule" id="PRU00023"/>
    </source>
</evidence>
<dbReference type="InterPro" id="IPR036770">
    <property type="entry name" value="Ankyrin_rpt-contain_sf"/>
</dbReference>
<keyword evidence="2 3" id="KW-0040">ANK repeat</keyword>
<dbReference type="SUPFAM" id="SSF48403">
    <property type="entry name" value="Ankyrin repeat"/>
    <property type="match status" value="6"/>
</dbReference>
<dbReference type="EMBL" id="MDYX01000041">
    <property type="protein sequence ID" value="KAF9630713.1"/>
    <property type="molecule type" value="Genomic_DNA"/>
</dbReference>
<feature type="repeat" description="ANK" evidence="3">
    <location>
        <begin position="1429"/>
        <end position="1461"/>
    </location>
</feature>
<feature type="compositionally biased region" description="Pro residues" evidence="4">
    <location>
        <begin position="211"/>
        <end position="225"/>
    </location>
</feature>
<feature type="repeat" description="ANK" evidence="3">
    <location>
        <begin position="1119"/>
        <end position="1151"/>
    </location>
</feature>
<dbReference type="PROSITE" id="PS50088">
    <property type="entry name" value="ANK_REPEAT"/>
    <property type="match status" value="10"/>
</dbReference>
<reference evidence="5" key="1">
    <citation type="submission" date="2016-08" db="EMBL/GenBank/DDBJ databases">
        <authorList>
            <person name="Yan J."/>
        </authorList>
    </citation>
    <scope>NUCLEOTIDE SEQUENCE</scope>
    <source>
        <strain evidence="5">CSS-01s</strain>
    </source>
</reference>
<gene>
    <name evidence="5" type="ORF">BFW01_g1275</name>
</gene>
<dbReference type="PRINTS" id="PR01415">
    <property type="entry name" value="ANKYRIN"/>
</dbReference>
<evidence type="ECO:0000313" key="5">
    <source>
        <dbReference type="EMBL" id="KAF9630713.1"/>
    </source>
</evidence>
<dbReference type="PANTHER" id="PTHR24198:SF165">
    <property type="entry name" value="ANKYRIN REPEAT-CONTAINING PROTEIN-RELATED"/>
    <property type="match status" value="1"/>
</dbReference>
<dbReference type="PANTHER" id="PTHR24198">
    <property type="entry name" value="ANKYRIN REPEAT AND PROTEIN KINASE DOMAIN-CONTAINING PROTEIN"/>
    <property type="match status" value="1"/>
</dbReference>
<sequence length="1859" mass="200064">MILDVAAANPVVVLLDKISAQEAAALFPIFSLAIDNSENVLKIILASTGPLPAGLDVNIGDSKVQDQSKRFNIRHARRHPLTEHPPPYHTNLGDDPSVTPATEDHRAGIIQAIKDGDLPALSPFLHPKVSPASDSTQPPPILSLLPPSLALSTAVFHNRPHILALLLALTQPHNPSSLVRPLRIAATTNHLQCAHLLLTHGADTNGGTAPSPQPPHSKPPSPPATAPLRLAAARGHTRIIHLLLHHGANADIHPPPGTTAYETTIRAETAQTPLVAAALNGHAAAVATLLAGSASTGADHALRVAGALGDAGVEGAGEVLRVVREWRRQGEGKGRGRGVVRPKSPERWCRRPGPPPERKTEFRSLLRDASPEGGRRRGEEEEEEEEGESGRDEGEEVVVERLAEMVREGDLTEVERLGRVTIYHASKGLREWGGHWHVLVMVAAVGNAEGVGALMARREEFEIDDKDVGCALKEAAKGGHLQVVHLLCESGVGLVPKDRCRALEHAVRNGDEKVVERLLEHDVSLAKTREDFESLFKCVSEPTAFLVHKALDMVRARYAEDALTKILSGALRMAARHGDIEVTKILLESDVPFEREGVIKAFRTLTWGGHSTAPAAIALISSKHGEMLNSTTLQNGLRNAAGRGLISLARAILTHSQVDEVDSCLVECVVIAAISGHLDTTKFLLKTLEDGEKRVSALKQALVAAAYHGWPDVVEFLLDEGANIHDVGPVPQSRRIRQPTNSLMDKIDHRERVMERIRAIDGDNSPDSPTWHSPLDYSADTKGSQDITPIHAAVRNGQLNVIQLLLSRGADLQTAAETDPSILIDIASRELDSHSIWLAFASAGSSNDLLHPMIPTALDFFTGSIGPDNNDDDTTDPDGRFRLRASTLSTAFTTGPGALLRAFLEVFPTERADTDPRYALLLQMAAATGCHDALISLLLARGLNPNATGAGSGYYYGTALQAASRFGHLSTTSLLLAHGADAHIVAGRHRTALHAASCGGHVDVVRLLLAHGAADGDCPGGEPSALSIAVSHGHADVARLLLLLIDSATNALPHDTSAVLLAAVERGAADVVGQLLARLPVAEAAAVVNAVGTVPDPRLSRPDDDDDDGSSSDALPPEVGASALHMACATGRADIVRMLLGAGADAKMVVGECCRTPLMLAAVRGHVGVVRALLEAGTRVDVNRGFVVGDKKAAWGWDRVEGQTAVCMAAVAGHAEVVEVLVKEGGATKLHVEGTALNPLPEACRLGHLRVVEVLMEAVWGTEVQEVACREAMRAVAEAGRRGTEVFELLLEYVAADVETLCAAVAAGLDAVVRMSLERGVDVDAVNRAGNTALLEAAYHLQPKVLRTLLEYGADITLRSTTYGGPVLAALHGCFQHRTVDIVSGGRGHREYFSRVPLYEDVILALADSGADLNDQGPTISDDQDGRRDFGSALSLAAYMGSQVIVNLLLANGADINCRGGCFDSPLFAAVQNERVDIAQRLLEGGADCNLMSEDLGMPLHYACRRKHEPLVRLLLRHGANPNVQDLKGVTPLTCVLEQGGTGPPHDCFWVFLEEAKGLRTTQDDLFAAVRQEIALPHLLLIDQKIKLSERVICEFLKFDLSQNAARIRGVLSRADGGIGATAEMVKNARTAPALDVVLQELSPVCTITTELLESMDSLERIDVLLWYDEHVVPTERVVLNALDHLDSHWDLSNPKNHWPILQLIWERNPSIIVSDEMLLLAKHPNDMDFLMSRASPHLTITDAVFRAAIRPPVTPAMFRALFSHRNDLRITESVACEAVRRDNSAAVWEVLLEYQPGLEVTAKLLDDTELTVEWVDLMKKYGKTVVFTDLMRDSIEQRLRSPSLATLRQMIYSLTRRS</sequence>
<accession>A0A8H7MBW5</accession>
<keyword evidence="1" id="KW-0677">Repeat</keyword>
<evidence type="ECO:0000256" key="2">
    <source>
        <dbReference type="ARBA" id="ARBA00023043"/>
    </source>
</evidence>
<dbReference type="Pfam" id="PF12796">
    <property type="entry name" value="Ank_2"/>
    <property type="match status" value="4"/>
</dbReference>
<feature type="region of interest" description="Disordered" evidence="4">
    <location>
        <begin position="201"/>
        <end position="227"/>
    </location>
</feature>
<feature type="repeat" description="ANK" evidence="3">
    <location>
        <begin position="1155"/>
        <end position="1185"/>
    </location>
</feature>
<dbReference type="Proteomes" id="UP000627934">
    <property type="component" value="Unassembled WGS sequence"/>
</dbReference>
<feature type="repeat" description="ANK" evidence="3">
    <location>
        <begin position="785"/>
        <end position="817"/>
    </location>
</feature>
<feature type="repeat" description="ANK" evidence="3">
    <location>
        <begin position="988"/>
        <end position="1013"/>
    </location>
</feature>
<dbReference type="InterPro" id="IPR002110">
    <property type="entry name" value="Ankyrin_rpt"/>
</dbReference>
<feature type="repeat" description="ANK" evidence="3">
    <location>
        <begin position="1465"/>
        <end position="1494"/>
    </location>
</feature>
<reference evidence="5" key="2">
    <citation type="journal article" date="2018" name="DNA Res.">
        <title>Comparative genome and transcriptome analyses reveal adaptations to opportunistic infections in woody plant degrading pathogens of Botryosphaeriaceae.</title>
        <authorList>
            <person name="Yan J.Y."/>
            <person name="Zhao W.S."/>
            <person name="Chen Z."/>
            <person name="Xing Q.K."/>
            <person name="Zhang W."/>
            <person name="Chethana K.W.T."/>
            <person name="Xue M.F."/>
            <person name="Xu J.P."/>
            <person name="Phillips A.J.L."/>
            <person name="Wang Y."/>
            <person name="Liu J.H."/>
            <person name="Liu M."/>
            <person name="Zhou Y."/>
            <person name="Jayawardena R.S."/>
            <person name="Manawasinghe I.S."/>
            <person name="Huang J.B."/>
            <person name="Qiao G.H."/>
            <person name="Fu C.Y."/>
            <person name="Guo F.F."/>
            <person name="Dissanayake A.J."/>
            <person name="Peng Y.L."/>
            <person name="Hyde K.D."/>
            <person name="Li X.H."/>
        </authorList>
    </citation>
    <scope>NUCLEOTIDE SEQUENCE</scope>
    <source>
        <strain evidence="5">CSS-01s</strain>
    </source>
</reference>
<name>A0A8H7MBW5_9PEZI</name>
<dbReference type="PROSITE" id="PS50297">
    <property type="entry name" value="ANK_REP_REGION"/>
    <property type="match status" value="9"/>
</dbReference>
<feature type="region of interest" description="Disordered" evidence="4">
    <location>
        <begin position="331"/>
        <end position="395"/>
    </location>
</feature>
<feature type="compositionally biased region" description="Basic and acidic residues" evidence="4">
    <location>
        <begin position="356"/>
        <end position="379"/>
    </location>
</feature>
<dbReference type="Pfam" id="PF13637">
    <property type="entry name" value="Ank_4"/>
    <property type="match status" value="1"/>
</dbReference>
<evidence type="ECO:0000313" key="6">
    <source>
        <dbReference type="Proteomes" id="UP000627934"/>
    </source>
</evidence>
<feature type="repeat" description="ANK" evidence="3">
    <location>
        <begin position="1329"/>
        <end position="1361"/>
    </location>
</feature>
<feature type="repeat" description="ANK" evidence="3">
    <location>
        <begin position="1495"/>
        <end position="1527"/>
    </location>
</feature>
<protein>
    <submittedName>
        <fullName evidence="5">Uncharacterized protein</fullName>
    </submittedName>
</protein>
<proteinExistence type="predicted"/>
<feature type="region of interest" description="Disordered" evidence="4">
    <location>
        <begin position="1094"/>
        <end position="1116"/>
    </location>
</feature>
<feature type="repeat" description="ANK" evidence="3">
    <location>
        <begin position="1201"/>
        <end position="1225"/>
    </location>
</feature>
<comment type="caution">
    <text evidence="5">The sequence shown here is derived from an EMBL/GenBank/DDBJ whole genome shotgun (WGS) entry which is preliminary data.</text>
</comment>
<dbReference type="Pfam" id="PF00023">
    <property type="entry name" value="Ank"/>
    <property type="match status" value="2"/>
</dbReference>
<dbReference type="SMART" id="SM00248">
    <property type="entry name" value="ANK"/>
    <property type="match status" value="19"/>
</dbReference>
<evidence type="ECO:0000256" key="1">
    <source>
        <dbReference type="ARBA" id="ARBA00022737"/>
    </source>
</evidence>
<evidence type="ECO:0000256" key="4">
    <source>
        <dbReference type="SAM" id="MobiDB-lite"/>
    </source>
</evidence>
<organism evidence="5 6">
    <name type="scientific">Lasiodiplodia theobromae</name>
    <dbReference type="NCBI Taxonomy" id="45133"/>
    <lineage>
        <taxon>Eukaryota</taxon>
        <taxon>Fungi</taxon>
        <taxon>Dikarya</taxon>
        <taxon>Ascomycota</taxon>
        <taxon>Pezizomycotina</taxon>
        <taxon>Dothideomycetes</taxon>
        <taxon>Dothideomycetes incertae sedis</taxon>
        <taxon>Botryosphaeriales</taxon>
        <taxon>Botryosphaeriaceae</taxon>
        <taxon>Lasiodiplodia</taxon>
    </lineage>
</organism>
<feature type="repeat" description="ANK" evidence="3">
    <location>
        <begin position="223"/>
        <end position="255"/>
    </location>
</feature>
<dbReference type="Gene3D" id="1.25.40.20">
    <property type="entry name" value="Ankyrin repeat-containing domain"/>
    <property type="match status" value="9"/>
</dbReference>